<dbReference type="RefSeq" id="WP_015230035.1">
    <property type="nucleotide sequence ID" value="NC_019780.1"/>
</dbReference>
<dbReference type="Proteomes" id="UP000010482">
    <property type="component" value="Chromosome"/>
</dbReference>
<dbReference type="Pfam" id="PF08548">
    <property type="entry name" value="Peptidase_M10_C"/>
    <property type="match status" value="1"/>
</dbReference>
<comment type="cofactor">
    <cofactor evidence="1">
        <name>Ca(2+)</name>
        <dbReference type="ChEBI" id="CHEBI:29108"/>
    </cofactor>
</comment>
<dbReference type="eggNOG" id="COG0652">
    <property type="taxonomic scope" value="Bacteria"/>
</dbReference>
<keyword evidence="4" id="KW-0964">Secreted</keyword>
<dbReference type="PROSITE" id="PS50072">
    <property type="entry name" value="CSA_PPIASE_2"/>
    <property type="match status" value="1"/>
</dbReference>
<dbReference type="PATRIC" id="fig|13035.3.peg.2786"/>
<dbReference type="EC" id="5.2.1.8" evidence="3"/>
<name>K9YXI0_DACS8</name>
<evidence type="ECO:0000256" key="5">
    <source>
        <dbReference type="ARBA" id="ARBA00022737"/>
    </source>
</evidence>
<reference evidence="10" key="1">
    <citation type="submission" date="2012-04" db="EMBL/GenBank/DDBJ databases">
        <title>Finished genome of Dactylococcopsis salina PCC 8305.</title>
        <authorList>
            <consortium name="US DOE Joint Genome Institute"/>
            <person name="Gugger M."/>
            <person name="Coursin T."/>
            <person name="Rippka R."/>
            <person name="Tandeau De Marsac N."/>
            <person name="Huntemann M."/>
            <person name="Wei C.-L."/>
            <person name="Han J."/>
            <person name="Detter J.C."/>
            <person name="Han C."/>
            <person name="Tapia R."/>
            <person name="Daligault H."/>
            <person name="Chen A."/>
            <person name="Krypides N."/>
            <person name="Mavromatis K."/>
            <person name="Markowitz V."/>
            <person name="Szeto E."/>
            <person name="Ivanova N."/>
            <person name="Ovchinnikova G."/>
            <person name="Pagani I."/>
            <person name="Pati A."/>
            <person name="Goodwin L."/>
            <person name="Peters L."/>
            <person name="Pitluck S."/>
            <person name="Woyke T."/>
            <person name="Kerfeld C."/>
        </authorList>
    </citation>
    <scope>NUCLEOTIDE SEQUENCE [LARGE SCALE GENOMIC DNA]</scope>
    <source>
        <strain evidence="10">PCC 8305</strain>
    </source>
</reference>
<dbReference type="SUPFAM" id="SSF50891">
    <property type="entry name" value="Cyclophilin-like"/>
    <property type="match status" value="1"/>
</dbReference>
<dbReference type="InterPro" id="IPR044665">
    <property type="entry name" value="E_coli_cyclophilin_A-like"/>
</dbReference>
<dbReference type="InterPro" id="IPR029000">
    <property type="entry name" value="Cyclophilin-like_dom_sf"/>
</dbReference>
<keyword evidence="7 10" id="KW-0413">Isomerase</keyword>
<sequence length="510" mass="54807">MVAIPILTNSIPDQEVVINTDTTSLNLFDHFDDPFTTGLVARFELFNPENTFPNEGVTEVVLFDQADEGAPLTIENFTNYVEDGDYVNSIIHRSVADFVIQGGGFFIDESPSILAVPTDDPVQNEFSSDRSNLEGTIAMAKLGNDPDSATSQWFFNLGDNSENLDNQNGGFTAFGELLSDQDAETVNTIAELPPFNLSEQLGGAFNTVPINIENPDNPPQLTIDDFVRYESITISQQEELEFTVTNNSNPELVEAAIEEGELILNYLPDQTGEAEITVQATNLVGETVEDSFSVTVEESLSPQPQPELLFGSSTENDTVEVTDAESQNLIFVGAGEDTINNSSSPTSSDRFYGGTENDQLILGGNDRAFGGEGNDILDASISTGNNRLYGGIGDDVLAVSRNDRAFGGEGNDTLFLTSGGGNILFGGAGNDTFVINSPNAPQSLDTINDFSRGEDQIAFSDDFSDVDFDSLRITPTANGEDTLVGLDNALVRLAGIQADTLTEADFDFTV</sequence>
<evidence type="ECO:0000256" key="1">
    <source>
        <dbReference type="ARBA" id="ARBA00001913"/>
    </source>
</evidence>
<dbReference type="Gene3D" id="2.150.10.10">
    <property type="entry name" value="Serralysin-like metalloprotease, C-terminal"/>
    <property type="match status" value="2"/>
</dbReference>
<evidence type="ECO:0000256" key="4">
    <source>
        <dbReference type="ARBA" id="ARBA00022525"/>
    </source>
</evidence>
<keyword evidence="5" id="KW-0677">Repeat</keyword>
<dbReference type="AlphaFoldDB" id="K9YXI0"/>
<evidence type="ECO:0000256" key="6">
    <source>
        <dbReference type="ARBA" id="ARBA00023110"/>
    </source>
</evidence>
<dbReference type="SUPFAM" id="SSF51120">
    <property type="entry name" value="beta-Roll"/>
    <property type="match status" value="1"/>
</dbReference>
<comment type="subcellular location">
    <subcellularLocation>
        <location evidence="2">Secreted</location>
    </subcellularLocation>
</comment>
<keyword evidence="6" id="KW-0697">Rotamase</keyword>
<dbReference type="eggNOG" id="COG2931">
    <property type="taxonomic scope" value="Bacteria"/>
</dbReference>
<dbReference type="STRING" id="13035.Dacsa_2449"/>
<dbReference type="KEGG" id="dsl:Dacsa_2449"/>
<protein>
    <recommendedName>
        <fullName evidence="3">peptidylprolyl isomerase</fullName>
        <ecNumber evidence="3">5.2.1.8</ecNumber>
    </recommendedName>
</protein>
<evidence type="ECO:0000256" key="8">
    <source>
        <dbReference type="SAM" id="MobiDB-lite"/>
    </source>
</evidence>
<dbReference type="GO" id="GO:0005509">
    <property type="term" value="F:calcium ion binding"/>
    <property type="evidence" value="ECO:0007669"/>
    <property type="project" value="InterPro"/>
</dbReference>
<evidence type="ECO:0000313" key="10">
    <source>
        <dbReference type="EMBL" id="AFZ51045.1"/>
    </source>
</evidence>
<dbReference type="Pfam" id="PF00353">
    <property type="entry name" value="HemolysinCabind"/>
    <property type="match status" value="2"/>
</dbReference>
<keyword evidence="11" id="KW-1185">Reference proteome</keyword>
<dbReference type="Pfam" id="PF00160">
    <property type="entry name" value="Pro_isomerase"/>
    <property type="match status" value="1"/>
</dbReference>
<feature type="compositionally biased region" description="Polar residues" evidence="8">
    <location>
        <begin position="338"/>
        <end position="349"/>
    </location>
</feature>
<dbReference type="PRINTS" id="PR00313">
    <property type="entry name" value="CABNDNGRPT"/>
</dbReference>
<evidence type="ECO:0000313" key="11">
    <source>
        <dbReference type="Proteomes" id="UP000010482"/>
    </source>
</evidence>
<dbReference type="InterPro" id="IPR001343">
    <property type="entry name" value="Hemolysn_Ca-bd"/>
</dbReference>
<dbReference type="InterPro" id="IPR013858">
    <property type="entry name" value="Peptidase_M10B_C"/>
</dbReference>
<dbReference type="PANTHER" id="PTHR43246">
    <property type="entry name" value="PEPTIDYL-PROLYL CIS-TRANS ISOMERASE CYP38, CHLOROPLASTIC"/>
    <property type="match status" value="1"/>
</dbReference>
<dbReference type="GO" id="GO:0005615">
    <property type="term" value="C:extracellular space"/>
    <property type="evidence" value="ECO:0007669"/>
    <property type="project" value="InterPro"/>
</dbReference>
<dbReference type="OrthoDB" id="384721at2"/>
<dbReference type="GO" id="GO:0003755">
    <property type="term" value="F:peptidyl-prolyl cis-trans isomerase activity"/>
    <property type="evidence" value="ECO:0007669"/>
    <property type="project" value="UniProtKB-KW"/>
</dbReference>
<feature type="region of interest" description="Disordered" evidence="8">
    <location>
        <begin position="335"/>
        <end position="356"/>
    </location>
</feature>
<feature type="domain" description="PPIase cyclophilin-type" evidence="9">
    <location>
        <begin position="45"/>
        <end position="193"/>
    </location>
</feature>
<evidence type="ECO:0000256" key="2">
    <source>
        <dbReference type="ARBA" id="ARBA00004613"/>
    </source>
</evidence>
<dbReference type="EMBL" id="CP003944">
    <property type="protein sequence ID" value="AFZ51045.1"/>
    <property type="molecule type" value="Genomic_DNA"/>
</dbReference>
<dbReference type="HOGENOM" id="CLU_440606_0_0_3"/>
<gene>
    <name evidence="10" type="ORF">Dacsa_2449</name>
</gene>
<accession>K9YXI0</accession>
<dbReference type="InterPro" id="IPR011049">
    <property type="entry name" value="Serralysin-like_metalloprot_C"/>
</dbReference>
<dbReference type="Gene3D" id="2.40.100.10">
    <property type="entry name" value="Cyclophilin-like"/>
    <property type="match status" value="1"/>
</dbReference>
<dbReference type="InterPro" id="IPR002130">
    <property type="entry name" value="Cyclophilin-type_PPIase_dom"/>
</dbReference>
<evidence type="ECO:0000256" key="3">
    <source>
        <dbReference type="ARBA" id="ARBA00013194"/>
    </source>
</evidence>
<evidence type="ECO:0000256" key="7">
    <source>
        <dbReference type="ARBA" id="ARBA00023235"/>
    </source>
</evidence>
<evidence type="ECO:0000259" key="9">
    <source>
        <dbReference type="PROSITE" id="PS50072"/>
    </source>
</evidence>
<proteinExistence type="predicted"/>
<organism evidence="10 11">
    <name type="scientific">Dactylococcopsis salina (strain PCC 8305)</name>
    <name type="common">Myxobactron salinum</name>
    <dbReference type="NCBI Taxonomy" id="13035"/>
    <lineage>
        <taxon>Bacteria</taxon>
        <taxon>Bacillati</taxon>
        <taxon>Cyanobacteriota</taxon>
        <taxon>Cyanophyceae</taxon>
        <taxon>Nodosilineales</taxon>
        <taxon>Cymatolegaceae</taxon>
        <taxon>Dactylococcopsis</taxon>
    </lineage>
</organism>